<keyword evidence="3" id="KW-1185">Reference proteome</keyword>
<dbReference type="InterPro" id="IPR014973">
    <property type="entry name" value="DUF1835"/>
</dbReference>
<proteinExistence type="predicted"/>
<reference evidence="3" key="1">
    <citation type="submission" date="2016-10" db="EMBL/GenBank/DDBJ databases">
        <authorList>
            <person name="Varghese N."/>
            <person name="Submissions S."/>
        </authorList>
    </citation>
    <scope>NUCLEOTIDE SEQUENCE [LARGE SCALE GENOMIC DNA]</scope>
    <source>
        <strain evidence="3">DSM 45789</strain>
    </source>
</reference>
<dbReference type="EMBL" id="FPAA01000016">
    <property type="protein sequence ID" value="SFT00358.1"/>
    <property type="molecule type" value="Genomic_DNA"/>
</dbReference>
<feature type="domain" description="DUF1835" evidence="1">
    <location>
        <begin position="8"/>
        <end position="106"/>
    </location>
</feature>
<sequence>MIYLVNGDPWADVLRAHSPEQGEVFVWRENFEFGPFQKPLGETEQATARARFFEERLGMPFDETKMMFVYQEQRLKRLARSSHLVLWLGTSRADQLLLLYILKQCRSLGITMVDLVTIPTGTLPQDSGELVVKRLFDERITLEKEDVIEAEEAWKDYIAVNPLDFVTRKEREIRLPQLHAAWNHHADYFPSQANGLSVIEELILTLIRRGISSFESLYHEVLNHRPEDGLTNVHLAAIVNELAEEWHPLIQIETSEIQGLEGDEEESWILTSLGQKVLAGDEDRIDVLGIDWWVGGVHLKENLWRRSSDGRLIYVES</sequence>
<name>A0A1I6UG40_9BACL</name>
<gene>
    <name evidence="2" type="ORF">SAMN05444972_11630</name>
</gene>
<evidence type="ECO:0000259" key="1">
    <source>
        <dbReference type="Pfam" id="PF08874"/>
    </source>
</evidence>
<evidence type="ECO:0000313" key="2">
    <source>
        <dbReference type="EMBL" id="SFT00358.1"/>
    </source>
</evidence>
<organism evidence="2 3">
    <name type="scientific">Marininema halotolerans</name>
    <dbReference type="NCBI Taxonomy" id="1155944"/>
    <lineage>
        <taxon>Bacteria</taxon>
        <taxon>Bacillati</taxon>
        <taxon>Bacillota</taxon>
        <taxon>Bacilli</taxon>
        <taxon>Bacillales</taxon>
        <taxon>Thermoactinomycetaceae</taxon>
        <taxon>Marininema</taxon>
    </lineage>
</organism>
<dbReference type="Pfam" id="PF08874">
    <property type="entry name" value="DUF1835"/>
    <property type="match status" value="1"/>
</dbReference>
<dbReference type="AlphaFoldDB" id="A0A1I6UG40"/>
<protein>
    <recommendedName>
        <fullName evidence="1">DUF1835 domain-containing protein</fullName>
    </recommendedName>
</protein>
<evidence type="ECO:0000313" key="3">
    <source>
        <dbReference type="Proteomes" id="UP000198660"/>
    </source>
</evidence>
<dbReference type="RefSeq" id="WP_176392137.1">
    <property type="nucleotide sequence ID" value="NZ_FPAA01000016.1"/>
</dbReference>
<accession>A0A1I6UG40</accession>
<dbReference type="Proteomes" id="UP000198660">
    <property type="component" value="Unassembled WGS sequence"/>
</dbReference>